<organism evidence="1 2">
    <name type="scientific">Microbacterium foliorum</name>
    <dbReference type="NCBI Taxonomy" id="104336"/>
    <lineage>
        <taxon>Bacteria</taxon>
        <taxon>Bacillati</taxon>
        <taxon>Actinomycetota</taxon>
        <taxon>Actinomycetes</taxon>
        <taxon>Micrococcales</taxon>
        <taxon>Microbacteriaceae</taxon>
        <taxon>Microbacterium</taxon>
    </lineage>
</organism>
<evidence type="ECO:0000313" key="1">
    <source>
        <dbReference type="EMBL" id="QDE34821.1"/>
    </source>
</evidence>
<sequence>MTNDGLRDVSVVVVHVDSDRPRPAVLEALLRQVESGTLRLLDFLVVRRASDGSFEYVEVDAEMFRLAGLGLRLAGLLSVDDARSLCTDLAPGDRAALVLVEPTWVERFSRELAALGADVLATHPVAGSHANAVWKSARDSRSP</sequence>
<gene>
    <name evidence="1" type="ORF">FIV50_08465</name>
</gene>
<reference evidence="1 2" key="1">
    <citation type="submission" date="2019-06" db="EMBL/GenBank/DDBJ databases">
        <title>Complete genome of Microbacterium foliorum M2.</title>
        <authorList>
            <person name="Cao G."/>
        </authorList>
    </citation>
    <scope>NUCLEOTIDE SEQUENCE [LARGE SCALE GENOMIC DNA]</scope>
    <source>
        <strain evidence="1 2">M2</strain>
    </source>
</reference>
<evidence type="ECO:0000313" key="2">
    <source>
        <dbReference type="Proteomes" id="UP000316125"/>
    </source>
</evidence>
<dbReference type="RefSeq" id="WP_140037056.1">
    <property type="nucleotide sequence ID" value="NZ_CP041040.1"/>
</dbReference>
<name>A0A4Y5YPN7_9MICO</name>
<protein>
    <recommendedName>
        <fullName evidence="3">DUF1269 domain-containing protein</fullName>
    </recommendedName>
</protein>
<dbReference type="OrthoDB" id="5079324at2"/>
<dbReference type="EMBL" id="CP041040">
    <property type="protein sequence ID" value="QDE34821.1"/>
    <property type="molecule type" value="Genomic_DNA"/>
</dbReference>
<evidence type="ECO:0008006" key="3">
    <source>
        <dbReference type="Google" id="ProtNLM"/>
    </source>
</evidence>
<dbReference type="AlphaFoldDB" id="A0A4Y5YPN7"/>
<dbReference type="Proteomes" id="UP000316125">
    <property type="component" value="Chromosome"/>
</dbReference>
<accession>A0A4Y5YPN7</accession>
<dbReference type="InterPro" id="IPR046288">
    <property type="entry name" value="DUF6325"/>
</dbReference>
<proteinExistence type="predicted"/>
<dbReference type="Pfam" id="PF19850">
    <property type="entry name" value="DUF6325"/>
    <property type="match status" value="1"/>
</dbReference>